<proteinExistence type="predicted"/>
<evidence type="ECO:0000313" key="3">
    <source>
        <dbReference type="Proteomes" id="UP000324222"/>
    </source>
</evidence>
<gene>
    <name evidence="2" type="ORF">E2C01_056429</name>
</gene>
<evidence type="ECO:0000313" key="2">
    <source>
        <dbReference type="EMBL" id="MPC62345.1"/>
    </source>
</evidence>
<protein>
    <submittedName>
        <fullName evidence="2">Uncharacterized protein</fullName>
    </submittedName>
</protein>
<name>A0A5B7GY56_PORTR</name>
<evidence type="ECO:0000256" key="1">
    <source>
        <dbReference type="SAM" id="MobiDB-lite"/>
    </source>
</evidence>
<feature type="region of interest" description="Disordered" evidence="1">
    <location>
        <begin position="109"/>
        <end position="247"/>
    </location>
</feature>
<feature type="compositionally biased region" description="Basic and acidic residues" evidence="1">
    <location>
        <begin position="126"/>
        <end position="139"/>
    </location>
</feature>
<sequence length="247" mass="26666">MEIHGCYFLSSSPRLPPHGQGTGAGGEASGRRGLEEEVETVNRGRPLACPALSYASVFRRWSPLREVAGRAACPALSSVGSPAGHWPLLGLTCWPRDMARHLTLPARFSVTSSSAPRPQATSMQRQRWDQPGRDRDPRHPPAGTRPPHTHTAPLPRCVNNGPRETRGLGDGGMHASMGDGAGELRRGGEGERRREELHATWSPTHRAPMVQWASGYVGRREQGSRGAGEQGPSVQQAAATRPSPQHK</sequence>
<feature type="compositionally biased region" description="Polar residues" evidence="1">
    <location>
        <begin position="109"/>
        <end position="125"/>
    </location>
</feature>
<dbReference type="Proteomes" id="UP000324222">
    <property type="component" value="Unassembled WGS sequence"/>
</dbReference>
<dbReference type="EMBL" id="VSRR010019566">
    <property type="protein sequence ID" value="MPC62345.1"/>
    <property type="molecule type" value="Genomic_DNA"/>
</dbReference>
<comment type="caution">
    <text evidence="2">The sequence shown here is derived from an EMBL/GenBank/DDBJ whole genome shotgun (WGS) entry which is preliminary data.</text>
</comment>
<accession>A0A5B7GY56</accession>
<reference evidence="2 3" key="1">
    <citation type="submission" date="2019-05" db="EMBL/GenBank/DDBJ databases">
        <title>Another draft genome of Portunus trituberculatus and its Hox gene families provides insights of decapod evolution.</title>
        <authorList>
            <person name="Jeong J.-H."/>
            <person name="Song I."/>
            <person name="Kim S."/>
            <person name="Choi T."/>
            <person name="Kim D."/>
            <person name="Ryu S."/>
            <person name="Kim W."/>
        </authorList>
    </citation>
    <scope>NUCLEOTIDE SEQUENCE [LARGE SCALE GENOMIC DNA]</scope>
    <source>
        <tissue evidence="2">Muscle</tissue>
    </source>
</reference>
<keyword evidence="3" id="KW-1185">Reference proteome</keyword>
<organism evidence="2 3">
    <name type="scientific">Portunus trituberculatus</name>
    <name type="common">Swimming crab</name>
    <name type="synonym">Neptunus trituberculatus</name>
    <dbReference type="NCBI Taxonomy" id="210409"/>
    <lineage>
        <taxon>Eukaryota</taxon>
        <taxon>Metazoa</taxon>
        <taxon>Ecdysozoa</taxon>
        <taxon>Arthropoda</taxon>
        <taxon>Crustacea</taxon>
        <taxon>Multicrustacea</taxon>
        <taxon>Malacostraca</taxon>
        <taxon>Eumalacostraca</taxon>
        <taxon>Eucarida</taxon>
        <taxon>Decapoda</taxon>
        <taxon>Pleocyemata</taxon>
        <taxon>Brachyura</taxon>
        <taxon>Eubrachyura</taxon>
        <taxon>Portunoidea</taxon>
        <taxon>Portunidae</taxon>
        <taxon>Portuninae</taxon>
        <taxon>Portunus</taxon>
    </lineage>
</organism>
<dbReference type="AlphaFoldDB" id="A0A5B7GY56"/>
<feature type="compositionally biased region" description="Basic and acidic residues" evidence="1">
    <location>
        <begin position="182"/>
        <end position="198"/>
    </location>
</feature>
<feature type="region of interest" description="Disordered" evidence="1">
    <location>
        <begin position="9"/>
        <end position="34"/>
    </location>
</feature>